<reference evidence="9" key="1">
    <citation type="journal article" date="2018" name="Nat. Microbiol.">
        <title>Leveraging single-cell genomics to expand the fungal tree of life.</title>
        <authorList>
            <person name="Ahrendt S.R."/>
            <person name="Quandt C.A."/>
            <person name="Ciobanu D."/>
            <person name="Clum A."/>
            <person name="Salamov A."/>
            <person name="Andreopoulos B."/>
            <person name="Cheng J.F."/>
            <person name="Woyke T."/>
            <person name="Pelin A."/>
            <person name="Henrissat B."/>
            <person name="Reynolds N.K."/>
            <person name="Benny G.L."/>
            <person name="Smith M.E."/>
            <person name="James T.Y."/>
            <person name="Grigoriev I.V."/>
        </authorList>
    </citation>
    <scope>NUCLEOTIDE SEQUENCE [LARGE SCALE GENOMIC DNA]</scope>
</reference>
<dbReference type="Proteomes" id="UP000267251">
    <property type="component" value="Unassembled WGS sequence"/>
</dbReference>
<dbReference type="InterPro" id="IPR008947">
    <property type="entry name" value="PLipase_C/P1_nuclease_dom_sf"/>
</dbReference>
<dbReference type="GO" id="GO:0046872">
    <property type="term" value="F:metal ion binding"/>
    <property type="evidence" value="ECO:0007669"/>
    <property type="project" value="UniProtKB-KW"/>
</dbReference>
<organism evidence="8 9">
    <name type="scientific">Piptocephalis cylindrospora</name>
    <dbReference type="NCBI Taxonomy" id="1907219"/>
    <lineage>
        <taxon>Eukaryota</taxon>
        <taxon>Fungi</taxon>
        <taxon>Fungi incertae sedis</taxon>
        <taxon>Zoopagomycota</taxon>
        <taxon>Zoopagomycotina</taxon>
        <taxon>Zoopagomycetes</taxon>
        <taxon>Zoopagales</taxon>
        <taxon>Piptocephalidaceae</taxon>
        <taxon>Piptocephalis</taxon>
    </lineage>
</organism>
<accession>A0A4P9XYY1</accession>
<gene>
    <name evidence="8" type="ORF">BJ684DRAFT_4255</name>
</gene>
<dbReference type="Gene3D" id="1.10.575.10">
    <property type="entry name" value="P1 Nuclease"/>
    <property type="match status" value="1"/>
</dbReference>
<dbReference type="Pfam" id="PF02265">
    <property type="entry name" value="S1-P1_nuclease"/>
    <property type="match status" value="1"/>
</dbReference>
<evidence type="ECO:0000313" key="8">
    <source>
        <dbReference type="EMBL" id="RKP11617.1"/>
    </source>
</evidence>
<comment type="similarity">
    <text evidence="1">Belongs to the nuclease type I family.</text>
</comment>
<keyword evidence="2" id="KW-0540">Nuclease</keyword>
<dbReference type="OrthoDB" id="441446at2759"/>
<keyword evidence="3" id="KW-0479">Metal-binding</keyword>
<dbReference type="EMBL" id="KZ988768">
    <property type="protein sequence ID" value="RKP11617.1"/>
    <property type="molecule type" value="Genomic_DNA"/>
</dbReference>
<dbReference type="GO" id="GO:0004519">
    <property type="term" value="F:endonuclease activity"/>
    <property type="evidence" value="ECO:0007669"/>
    <property type="project" value="UniProtKB-KW"/>
</dbReference>
<proteinExistence type="inferred from homology"/>
<dbReference type="GO" id="GO:0006308">
    <property type="term" value="P:DNA catabolic process"/>
    <property type="evidence" value="ECO:0007669"/>
    <property type="project" value="InterPro"/>
</dbReference>
<evidence type="ECO:0000256" key="1">
    <source>
        <dbReference type="ARBA" id="ARBA00009547"/>
    </source>
</evidence>
<keyword evidence="6" id="KW-1015">Disulfide bond</keyword>
<name>A0A4P9XYY1_9FUNG</name>
<feature type="non-terminal residue" evidence="8">
    <location>
        <position position="84"/>
    </location>
</feature>
<dbReference type="GO" id="GO:0003676">
    <property type="term" value="F:nucleic acid binding"/>
    <property type="evidence" value="ECO:0007669"/>
    <property type="project" value="InterPro"/>
</dbReference>
<dbReference type="InterPro" id="IPR003154">
    <property type="entry name" value="S1/P1nuclease"/>
</dbReference>
<dbReference type="GO" id="GO:0016788">
    <property type="term" value="F:hydrolase activity, acting on ester bonds"/>
    <property type="evidence" value="ECO:0007669"/>
    <property type="project" value="InterPro"/>
</dbReference>
<protein>
    <submittedName>
        <fullName evidence="8">S1/P1 nuclease</fullName>
    </submittedName>
</protein>
<dbReference type="SUPFAM" id="SSF48537">
    <property type="entry name" value="Phospholipase C/P1 nuclease"/>
    <property type="match status" value="1"/>
</dbReference>
<feature type="non-terminal residue" evidence="8">
    <location>
        <position position="1"/>
    </location>
</feature>
<keyword evidence="7" id="KW-0325">Glycoprotein</keyword>
<evidence type="ECO:0000256" key="3">
    <source>
        <dbReference type="ARBA" id="ARBA00022723"/>
    </source>
</evidence>
<sequence length="84" mass="9687">WPDEVKRHPPYTWSYSLHFIDIMDDPPKACGYLRDRDCPKGQCILGAVSNYTNQLACSTQQDRPRDEAVKFLVHFLGDLAQPLH</sequence>
<evidence type="ECO:0000256" key="6">
    <source>
        <dbReference type="ARBA" id="ARBA00023157"/>
    </source>
</evidence>
<evidence type="ECO:0000256" key="2">
    <source>
        <dbReference type="ARBA" id="ARBA00022722"/>
    </source>
</evidence>
<dbReference type="AlphaFoldDB" id="A0A4P9XYY1"/>
<keyword evidence="9" id="KW-1185">Reference proteome</keyword>
<dbReference type="PANTHER" id="PTHR33146">
    <property type="entry name" value="ENDONUCLEASE 4"/>
    <property type="match status" value="1"/>
</dbReference>
<evidence type="ECO:0000256" key="4">
    <source>
        <dbReference type="ARBA" id="ARBA00022759"/>
    </source>
</evidence>
<evidence type="ECO:0000313" key="9">
    <source>
        <dbReference type="Proteomes" id="UP000267251"/>
    </source>
</evidence>
<keyword evidence="4" id="KW-0255">Endonuclease</keyword>
<keyword evidence="5" id="KW-0378">Hydrolase</keyword>
<evidence type="ECO:0000256" key="5">
    <source>
        <dbReference type="ARBA" id="ARBA00022801"/>
    </source>
</evidence>
<dbReference type="PANTHER" id="PTHR33146:SF26">
    <property type="entry name" value="ENDONUCLEASE 4"/>
    <property type="match status" value="1"/>
</dbReference>
<evidence type="ECO:0000256" key="7">
    <source>
        <dbReference type="ARBA" id="ARBA00023180"/>
    </source>
</evidence>